<dbReference type="InterPro" id="IPR002421">
    <property type="entry name" value="5-3_exonuclease"/>
</dbReference>
<dbReference type="Pfam" id="PF02739">
    <property type="entry name" value="5_3_exonuc_N"/>
    <property type="match status" value="1"/>
</dbReference>
<dbReference type="InterPro" id="IPR008918">
    <property type="entry name" value="HhH2"/>
</dbReference>
<dbReference type="SUPFAM" id="SSF88723">
    <property type="entry name" value="PIN domain-like"/>
    <property type="match status" value="1"/>
</dbReference>
<dbReference type="Gene3D" id="1.10.150.20">
    <property type="entry name" value="5' to 3' exonuclease, C-terminal subdomain"/>
    <property type="match status" value="1"/>
</dbReference>
<reference evidence="5" key="1">
    <citation type="submission" date="2021-01" db="EMBL/GenBank/DDBJ databases">
        <authorList>
            <person name="Corre E."/>
            <person name="Pelletier E."/>
            <person name="Niang G."/>
            <person name="Scheremetjew M."/>
            <person name="Finn R."/>
            <person name="Kale V."/>
            <person name="Holt S."/>
            <person name="Cochrane G."/>
            <person name="Meng A."/>
            <person name="Brown T."/>
            <person name="Cohen L."/>
        </authorList>
    </citation>
    <scope>NUCLEOTIDE SEQUENCE</scope>
    <source>
        <strain evidence="5">CCMP1243</strain>
    </source>
</reference>
<dbReference type="CDD" id="cd09898">
    <property type="entry name" value="H3TH_53EXO"/>
    <property type="match status" value="1"/>
</dbReference>
<dbReference type="Pfam" id="PF01367">
    <property type="entry name" value="5_3_exonuc"/>
    <property type="match status" value="1"/>
</dbReference>
<keyword evidence="3" id="KW-0238">DNA-binding</keyword>
<protein>
    <recommendedName>
        <fullName evidence="4">5'-3' exonuclease domain-containing protein</fullName>
    </recommendedName>
</protein>
<evidence type="ECO:0000313" key="5">
    <source>
        <dbReference type="EMBL" id="CAD9670991.1"/>
    </source>
</evidence>
<keyword evidence="2" id="KW-0378">Hydrolase</keyword>
<dbReference type="InterPro" id="IPR036279">
    <property type="entry name" value="5-3_exonuclease_C_sf"/>
</dbReference>
<dbReference type="InterPro" id="IPR020045">
    <property type="entry name" value="DNA_polI_H3TH"/>
</dbReference>
<dbReference type="PANTHER" id="PTHR42646:SF2">
    <property type="entry name" value="5'-3' EXONUCLEASE FAMILY PROTEIN"/>
    <property type="match status" value="1"/>
</dbReference>
<dbReference type="GO" id="GO:0003677">
    <property type="term" value="F:DNA binding"/>
    <property type="evidence" value="ECO:0007669"/>
    <property type="project" value="UniProtKB-KW"/>
</dbReference>
<evidence type="ECO:0000256" key="3">
    <source>
        <dbReference type="ARBA" id="ARBA00023125"/>
    </source>
</evidence>
<dbReference type="SMART" id="SM00279">
    <property type="entry name" value="HhH2"/>
    <property type="match status" value="1"/>
</dbReference>
<dbReference type="EMBL" id="HBHJ01006989">
    <property type="protein sequence ID" value="CAD9670991.1"/>
    <property type="molecule type" value="Transcribed_RNA"/>
</dbReference>
<dbReference type="SMART" id="SM00475">
    <property type="entry name" value="53EXOc"/>
    <property type="match status" value="1"/>
</dbReference>
<dbReference type="GO" id="GO:0017108">
    <property type="term" value="F:5'-flap endonuclease activity"/>
    <property type="evidence" value="ECO:0007669"/>
    <property type="project" value="InterPro"/>
</dbReference>
<dbReference type="SUPFAM" id="SSF47807">
    <property type="entry name" value="5' to 3' exonuclease, C-terminal subdomain"/>
    <property type="match status" value="1"/>
</dbReference>
<sequence length="338" mass="36643">MRAAVRASTAFLFSALPAWDPAGLPPLVLVDGSAFVFRNYYARQGLENAGVVGFCRSLLGLLVPLPPDAPLGAGPPQVVVAFDSGTPSFRKDIDSSYKAQRTAPPDDLIPQFHLAQEACRAFSWTVLSAPSFEADDIIATCARGAEAHRPVVIVGADKDFLQLVSDQVLVYDPNKKTVVTAVDVEARFGVRPDQMIDFQALMGDSTDGVPGVPGIGPKTAAELLKRFGTMDSVLEKAENPENIPQPKRRENLLNFRGDRARTTRDLVTLKCDVPASKFDPPLSEADFSALLRSPVPFAPRQPALEFCEAHLPEHRAVADTVRRVWGRQEEAASSTPGW</sequence>
<evidence type="ECO:0000256" key="2">
    <source>
        <dbReference type="ARBA" id="ARBA00022801"/>
    </source>
</evidence>
<organism evidence="5">
    <name type="scientific">Rhizochromulina marina</name>
    <dbReference type="NCBI Taxonomy" id="1034831"/>
    <lineage>
        <taxon>Eukaryota</taxon>
        <taxon>Sar</taxon>
        <taxon>Stramenopiles</taxon>
        <taxon>Ochrophyta</taxon>
        <taxon>Dictyochophyceae</taxon>
        <taxon>Rhizochromulinales</taxon>
        <taxon>Rhizochromulina</taxon>
    </lineage>
</organism>
<dbReference type="GO" id="GO:0033567">
    <property type="term" value="P:DNA replication, Okazaki fragment processing"/>
    <property type="evidence" value="ECO:0007669"/>
    <property type="project" value="InterPro"/>
</dbReference>
<proteinExistence type="predicted"/>
<dbReference type="CDD" id="cd09859">
    <property type="entry name" value="PIN_53EXO"/>
    <property type="match status" value="1"/>
</dbReference>
<evidence type="ECO:0000256" key="1">
    <source>
        <dbReference type="ARBA" id="ARBA00022722"/>
    </source>
</evidence>
<dbReference type="FunFam" id="1.10.150.20:FF:000003">
    <property type="entry name" value="DNA polymerase I"/>
    <property type="match status" value="1"/>
</dbReference>
<evidence type="ECO:0000259" key="4">
    <source>
        <dbReference type="SMART" id="SM00475"/>
    </source>
</evidence>
<dbReference type="InterPro" id="IPR029060">
    <property type="entry name" value="PIN-like_dom_sf"/>
</dbReference>
<dbReference type="Gene3D" id="3.40.50.1010">
    <property type="entry name" value="5'-nuclease"/>
    <property type="match status" value="1"/>
</dbReference>
<dbReference type="InterPro" id="IPR038969">
    <property type="entry name" value="FEN"/>
</dbReference>
<keyword evidence="1" id="KW-0540">Nuclease</keyword>
<dbReference type="AlphaFoldDB" id="A0A7S2RH59"/>
<dbReference type="GO" id="GO:0008409">
    <property type="term" value="F:5'-3' exonuclease activity"/>
    <property type="evidence" value="ECO:0007669"/>
    <property type="project" value="InterPro"/>
</dbReference>
<feature type="domain" description="5'-3' exonuclease" evidence="4">
    <location>
        <begin position="25"/>
        <end position="288"/>
    </location>
</feature>
<dbReference type="InterPro" id="IPR020046">
    <property type="entry name" value="5-3_exonucl_a-hlix_arch_N"/>
</dbReference>
<dbReference type="PANTHER" id="PTHR42646">
    <property type="entry name" value="FLAP ENDONUCLEASE XNI"/>
    <property type="match status" value="1"/>
</dbReference>
<name>A0A7S2RH59_9STRA</name>
<accession>A0A7S2RH59</accession>
<gene>
    <name evidence="5" type="ORF">RMAR1173_LOCUS4524</name>
</gene>